<evidence type="ECO:0000313" key="1">
    <source>
        <dbReference type="EMBL" id="SHF97232.1"/>
    </source>
</evidence>
<proteinExistence type="predicted"/>
<protein>
    <submittedName>
        <fullName evidence="1">Uncharacterized protein</fullName>
    </submittedName>
</protein>
<accession>A0A1M5G1B3</accession>
<sequence length="207" mass="23860">MKELKSSSEGQREAIELYLVSEEGTVTLTDKQQELLQRWEYADELIRQKEIRKREAIAKLIMFKFKVSRTTAYQDIVNAEHVFASSTPLNKRYKVQTRIEFLEEKIDELYGKVEPSTVGEDMDVIDAAMQRKNNEEYINQAVALEKVLQKYYDIYPDIRPARSPKKIVFNVFGGQVPESVKDAGKDAMAKAKQIIELKRKEDGSFGA</sequence>
<dbReference type="EMBL" id="FQUO01000015">
    <property type="protein sequence ID" value="SHF97232.1"/>
    <property type="molecule type" value="Genomic_DNA"/>
</dbReference>
<dbReference type="OrthoDB" id="1434357at2"/>
<evidence type="ECO:0000313" key="2">
    <source>
        <dbReference type="Proteomes" id="UP000184368"/>
    </source>
</evidence>
<dbReference type="STRING" id="1302690.BUE76_10555"/>
<dbReference type="Proteomes" id="UP000184368">
    <property type="component" value="Unassembled WGS sequence"/>
</dbReference>
<reference evidence="1 2" key="1">
    <citation type="submission" date="2016-11" db="EMBL/GenBank/DDBJ databases">
        <authorList>
            <person name="Jaros S."/>
            <person name="Januszkiewicz K."/>
            <person name="Wedrychowicz H."/>
        </authorList>
    </citation>
    <scope>NUCLEOTIDE SEQUENCE [LARGE SCALE GENOMIC DNA]</scope>
    <source>
        <strain evidence="1 2">DSM 26897</strain>
    </source>
</reference>
<dbReference type="RefSeq" id="WP_073045945.1">
    <property type="nucleotide sequence ID" value="NZ_FQUO01000015.1"/>
</dbReference>
<dbReference type="AlphaFoldDB" id="A0A1M5G1B3"/>
<organism evidence="1 2">
    <name type="scientific">Cnuella takakiae</name>
    <dbReference type="NCBI Taxonomy" id="1302690"/>
    <lineage>
        <taxon>Bacteria</taxon>
        <taxon>Pseudomonadati</taxon>
        <taxon>Bacteroidota</taxon>
        <taxon>Chitinophagia</taxon>
        <taxon>Chitinophagales</taxon>
        <taxon>Chitinophagaceae</taxon>
        <taxon>Cnuella</taxon>
    </lineage>
</organism>
<name>A0A1M5G1B3_9BACT</name>
<keyword evidence="2" id="KW-1185">Reference proteome</keyword>
<gene>
    <name evidence="1" type="ORF">SAMN05444008_11549</name>
</gene>